<evidence type="ECO:0000256" key="2">
    <source>
        <dbReference type="ARBA" id="ARBA00022801"/>
    </source>
</evidence>
<dbReference type="GO" id="GO:0009245">
    <property type="term" value="P:lipid A biosynthetic process"/>
    <property type="evidence" value="ECO:0007669"/>
    <property type="project" value="TreeGrafter"/>
</dbReference>
<keyword evidence="1" id="KW-0479">Metal-binding</keyword>
<feature type="transmembrane region" description="Helical" evidence="3">
    <location>
        <begin position="130"/>
        <end position="150"/>
    </location>
</feature>
<organism evidence="5 6">
    <name type="scientific">Myroides pelagicus</name>
    <dbReference type="NCBI Taxonomy" id="270914"/>
    <lineage>
        <taxon>Bacteria</taxon>
        <taxon>Pseudomonadati</taxon>
        <taxon>Bacteroidota</taxon>
        <taxon>Flavobacteriia</taxon>
        <taxon>Flavobacteriales</taxon>
        <taxon>Flavobacteriaceae</taxon>
        <taxon>Myroides</taxon>
    </lineage>
</organism>
<gene>
    <name evidence="5" type="ORF">GJV77_06265</name>
</gene>
<proteinExistence type="predicted"/>
<dbReference type="Pfam" id="PF00149">
    <property type="entry name" value="Metallophos"/>
    <property type="match status" value="1"/>
</dbReference>
<dbReference type="GO" id="GO:0016020">
    <property type="term" value="C:membrane"/>
    <property type="evidence" value="ECO:0007669"/>
    <property type="project" value="GOC"/>
</dbReference>
<feature type="transmembrane region" description="Helical" evidence="3">
    <location>
        <begin position="6"/>
        <end position="26"/>
    </location>
</feature>
<dbReference type="RefSeq" id="WP_155035527.1">
    <property type="nucleotide sequence ID" value="NZ_JBHTIG010000038.1"/>
</dbReference>
<protein>
    <submittedName>
        <fullName evidence="5">Metallophosphoesterase</fullName>
    </submittedName>
</protein>
<comment type="caution">
    <text evidence="5">The sequence shown here is derived from an EMBL/GenBank/DDBJ whole genome shotgun (WGS) entry which is preliminary data.</text>
</comment>
<evidence type="ECO:0000259" key="4">
    <source>
        <dbReference type="Pfam" id="PF00149"/>
    </source>
</evidence>
<dbReference type="InterPro" id="IPR029052">
    <property type="entry name" value="Metallo-depent_PP-like"/>
</dbReference>
<evidence type="ECO:0000313" key="5">
    <source>
        <dbReference type="EMBL" id="MTH29528.1"/>
    </source>
</evidence>
<keyword evidence="2" id="KW-0378">Hydrolase</keyword>
<sequence>MLRFLLLGIVLLFIEFYSYQAFKLYFKRFSTRLIYIIVSVLLVVFIAYGFSTFDPKTPDMHWSLWSGALVLLLYLPKLIITVLLLCEDIVRIVLGVSSYLKREYINWNIKDPSKKLKSDEDGFLPSRRKFVSNIALGIASIPFISVLHGITIGRYRFQVYEHIIEFEDLPVAFDGFRFTQLSDIHCGSFDNLEKLQHAVDLINSQRSDALLFTGDLVNSVASEMNPWLSTFQNIRPHTFGKFSILGNHDYGTYARWETKELEEENFKAICNLSDQMGFQLLRNEHVRLTKEGQSICIVGVENWGTNGKFMKYGNLDAATEGVGASDFKILMSHDPSHWEAKVLEHPKQFQLTLSGHTHGSQFGIEIPGFLRWSPVQYIYKQWAGLYEQMGKYLYVNRGFGYHAYKGRTGIWPEITVIELRLKK</sequence>
<dbReference type="PANTHER" id="PTHR31302">
    <property type="entry name" value="TRANSMEMBRANE PROTEIN WITH METALLOPHOSPHOESTERASE DOMAIN-RELATED"/>
    <property type="match status" value="1"/>
</dbReference>
<keyword evidence="3" id="KW-0472">Membrane</keyword>
<evidence type="ECO:0000256" key="3">
    <source>
        <dbReference type="SAM" id="Phobius"/>
    </source>
</evidence>
<dbReference type="Gene3D" id="3.60.21.10">
    <property type="match status" value="1"/>
</dbReference>
<feature type="transmembrane region" description="Helical" evidence="3">
    <location>
        <begin position="62"/>
        <end position="85"/>
    </location>
</feature>
<feature type="transmembrane region" description="Helical" evidence="3">
    <location>
        <begin position="33"/>
        <end position="50"/>
    </location>
</feature>
<keyword evidence="3" id="KW-0812">Transmembrane</keyword>
<evidence type="ECO:0000256" key="1">
    <source>
        <dbReference type="ARBA" id="ARBA00022723"/>
    </source>
</evidence>
<accession>A0A7K1GL48</accession>
<dbReference type="InterPro" id="IPR004843">
    <property type="entry name" value="Calcineurin-like_PHP"/>
</dbReference>
<keyword evidence="6" id="KW-1185">Reference proteome</keyword>
<dbReference type="OrthoDB" id="9780884at2"/>
<name>A0A7K1GL48_9FLAO</name>
<keyword evidence="3" id="KW-1133">Transmembrane helix</keyword>
<feature type="domain" description="Calcineurin-like phosphoesterase" evidence="4">
    <location>
        <begin position="176"/>
        <end position="359"/>
    </location>
</feature>
<dbReference type="Proteomes" id="UP000488936">
    <property type="component" value="Unassembled WGS sequence"/>
</dbReference>
<dbReference type="SUPFAM" id="SSF56300">
    <property type="entry name" value="Metallo-dependent phosphatases"/>
    <property type="match status" value="1"/>
</dbReference>
<dbReference type="GO" id="GO:0046872">
    <property type="term" value="F:metal ion binding"/>
    <property type="evidence" value="ECO:0007669"/>
    <property type="project" value="UniProtKB-KW"/>
</dbReference>
<dbReference type="CDD" id="cd07385">
    <property type="entry name" value="MPP_YkuE_C"/>
    <property type="match status" value="1"/>
</dbReference>
<dbReference type="PANTHER" id="PTHR31302:SF31">
    <property type="entry name" value="PHOSPHODIESTERASE YAEI"/>
    <property type="match status" value="1"/>
</dbReference>
<reference evidence="5 6" key="1">
    <citation type="journal article" date="2006" name="Int. J. Syst. Evol. Microbiol.">
        <title>Myroides pelagicus sp. nov., isolated from seawater in Thailand.</title>
        <authorList>
            <person name="Yoon J."/>
            <person name="Maneerat S."/>
            <person name="Kawai F."/>
            <person name="Yokota A."/>
        </authorList>
    </citation>
    <scope>NUCLEOTIDE SEQUENCE [LARGE SCALE GENOMIC DNA]</scope>
    <source>
        <strain evidence="5 6">SM1T</strain>
    </source>
</reference>
<dbReference type="InterPro" id="IPR051158">
    <property type="entry name" value="Metallophosphoesterase_sf"/>
</dbReference>
<dbReference type="AlphaFoldDB" id="A0A7K1GL48"/>
<dbReference type="GO" id="GO:0008758">
    <property type="term" value="F:UDP-2,3-diacylglucosamine hydrolase activity"/>
    <property type="evidence" value="ECO:0007669"/>
    <property type="project" value="TreeGrafter"/>
</dbReference>
<evidence type="ECO:0000313" key="6">
    <source>
        <dbReference type="Proteomes" id="UP000488936"/>
    </source>
</evidence>
<dbReference type="EMBL" id="WMJY01000010">
    <property type="protein sequence ID" value="MTH29528.1"/>
    <property type="molecule type" value="Genomic_DNA"/>
</dbReference>